<dbReference type="InterPro" id="IPR004378">
    <property type="entry name" value="F420H2_quin_Rdtase"/>
</dbReference>
<dbReference type="Gene3D" id="2.30.110.10">
    <property type="entry name" value="Electron Transport, Fmn-binding Protein, Chain A"/>
    <property type="match status" value="1"/>
</dbReference>
<organism evidence="3 4">
    <name type="scientific">Microlunatus ginsengisoli</name>
    <dbReference type="NCBI Taxonomy" id="363863"/>
    <lineage>
        <taxon>Bacteria</taxon>
        <taxon>Bacillati</taxon>
        <taxon>Actinomycetota</taxon>
        <taxon>Actinomycetes</taxon>
        <taxon>Propionibacteriales</taxon>
        <taxon>Propionibacteriaceae</taxon>
        <taxon>Microlunatus</taxon>
    </lineage>
</organism>
<reference evidence="4" key="1">
    <citation type="journal article" date="2019" name="Int. J. Syst. Evol. Microbiol.">
        <title>The Global Catalogue of Microorganisms (GCM) 10K type strain sequencing project: providing services to taxonomists for standard genome sequencing and annotation.</title>
        <authorList>
            <consortium name="The Broad Institute Genomics Platform"/>
            <consortium name="The Broad Institute Genome Sequencing Center for Infectious Disease"/>
            <person name="Wu L."/>
            <person name="Ma J."/>
        </authorList>
    </citation>
    <scope>NUCLEOTIDE SEQUENCE [LARGE SCALE GENOMIC DNA]</scope>
    <source>
        <strain evidence="4">JCM 16929</strain>
    </source>
</reference>
<evidence type="ECO:0000256" key="2">
    <source>
        <dbReference type="ARBA" id="ARBA00049106"/>
    </source>
</evidence>
<keyword evidence="4" id="KW-1185">Reference proteome</keyword>
<proteinExistence type="inferred from homology"/>
<dbReference type="InterPro" id="IPR012349">
    <property type="entry name" value="Split_barrel_FMN-bd"/>
</dbReference>
<name>A0ABP7A836_9ACTN</name>
<evidence type="ECO:0000313" key="4">
    <source>
        <dbReference type="Proteomes" id="UP001501490"/>
    </source>
</evidence>
<comment type="similarity">
    <text evidence="1">Belongs to the F420H(2)-dependent quinone reductase family.</text>
</comment>
<evidence type="ECO:0000313" key="3">
    <source>
        <dbReference type="EMBL" id="GAA3626851.1"/>
    </source>
</evidence>
<comment type="catalytic activity">
    <reaction evidence="2">
        <text>oxidized coenzyme F420-(gamma-L-Glu)(n) + a quinol + H(+) = reduced coenzyme F420-(gamma-L-Glu)(n) + a quinone</text>
        <dbReference type="Rhea" id="RHEA:39663"/>
        <dbReference type="Rhea" id="RHEA-COMP:12939"/>
        <dbReference type="Rhea" id="RHEA-COMP:14378"/>
        <dbReference type="ChEBI" id="CHEBI:15378"/>
        <dbReference type="ChEBI" id="CHEBI:24646"/>
        <dbReference type="ChEBI" id="CHEBI:132124"/>
        <dbReference type="ChEBI" id="CHEBI:133980"/>
        <dbReference type="ChEBI" id="CHEBI:139511"/>
    </reaction>
</comment>
<evidence type="ECO:0000256" key="1">
    <source>
        <dbReference type="ARBA" id="ARBA00008710"/>
    </source>
</evidence>
<protein>
    <submittedName>
        <fullName evidence="3">Nitroreductase family deazaflavin-dependent oxidoreductase</fullName>
    </submittedName>
</protein>
<dbReference type="EMBL" id="BAABAB010000022">
    <property type="protein sequence ID" value="GAA3626851.1"/>
    <property type="molecule type" value="Genomic_DNA"/>
</dbReference>
<dbReference type="PANTHER" id="PTHR39428">
    <property type="entry name" value="F420H(2)-DEPENDENT QUINONE REDUCTASE RV1261C"/>
    <property type="match status" value="1"/>
</dbReference>
<dbReference type="NCBIfam" id="TIGR00026">
    <property type="entry name" value="hi_GC_TIGR00026"/>
    <property type="match status" value="1"/>
</dbReference>
<accession>A0ABP7A836</accession>
<dbReference type="PANTHER" id="PTHR39428:SF3">
    <property type="entry name" value="DEAZAFLAVIN-DEPENDENT NITROREDUCTASE"/>
    <property type="match status" value="1"/>
</dbReference>
<dbReference type="Pfam" id="PF04075">
    <property type="entry name" value="F420H2_quin_red"/>
    <property type="match status" value="1"/>
</dbReference>
<sequence length="143" mass="16384">MDYMTTAADLHGPAHVERYLETDGEDGYYWRKGTTTLLLFTKGRKSGQTRTHALIFRPWGDSYLVVASKGGADQPPAWFRNLEADSDVEVQIKGDRFRARARVATAEEKPAMWAEMASVWPDYENYQTRTSREIPVVVLERVR</sequence>
<comment type="caution">
    <text evidence="3">The sequence shown here is derived from an EMBL/GenBank/DDBJ whole genome shotgun (WGS) entry which is preliminary data.</text>
</comment>
<dbReference type="Proteomes" id="UP001501490">
    <property type="component" value="Unassembled WGS sequence"/>
</dbReference>
<gene>
    <name evidence="3" type="ORF">GCM10022236_31440</name>
</gene>